<reference evidence="1 2" key="1">
    <citation type="submission" date="2019-02" db="EMBL/GenBank/DDBJ databases">
        <title>Genomic Encyclopedia of Type Strains, Phase IV (KMG-IV): sequencing the most valuable type-strain genomes for metagenomic binning, comparative biology and taxonomic classification.</title>
        <authorList>
            <person name="Goeker M."/>
        </authorList>
    </citation>
    <scope>NUCLEOTIDE SEQUENCE [LARGE SCALE GENOMIC DNA]</scope>
    <source>
        <strain evidence="1 2">DSM 101727</strain>
    </source>
</reference>
<dbReference type="OrthoDB" id="5242510at2"/>
<dbReference type="EMBL" id="SGWQ01000003">
    <property type="protein sequence ID" value="RZS41040.1"/>
    <property type="molecule type" value="Genomic_DNA"/>
</dbReference>
<organism evidence="1 2">
    <name type="scientific">Herbihabitans rhizosphaerae</name>
    <dbReference type="NCBI Taxonomy" id="1872711"/>
    <lineage>
        <taxon>Bacteria</taxon>
        <taxon>Bacillati</taxon>
        <taxon>Actinomycetota</taxon>
        <taxon>Actinomycetes</taxon>
        <taxon>Pseudonocardiales</taxon>
        <taxon>Pseudonocardiaceae</taxon>
        <taxon>Herbihabitans</taxon>
    </lineage>
</organism>
<proteinExistence type="predicted"/>
<name>A0A4Q7KXJ4_9PSEU</name>
<keyword evidence="2" id="KW-1185">Reference proteome</keyword>
<accession>A0A4Q7KXJ4</accession>
<sequence>MAEISHEEVIRRFPELAPLADQQWTWEERPLRHVARLEVWGTRRETWERPAAQLFIYGSSDASLYWIENGNKHTVPNGPVSEFVPWLAGEIPGRPTR</sequence>
<dbReference type="AlphaFoldDB" id="A0A4Q7KXJ4"/>
<comment type="caution">
    <text evidence="1">The sequence shown here is derived from an EMBL/GenBank/DDBJ whole genome shotgun (WGS) entry which is preliminary data.</text>
</comment>
<dbReference type="RefSeq" id="WP_130344008.1">
    <property type="nucleotide sequence ID" value="NZ_SGWQ01000003.1"/>
</dbReference>
<evidence type="ECO:0000313" key="2">
    <source>
        <dbReference type="Proteomes" id="UP000294257"/>
    </source>
</evidence>
<dbReference type="Proteomes" id="UP000294257">
    <property type="component" value="Unassembled WGS sequence"/>
</dbReference>
<gene>
    <name evidence="1" type="ORF">EV193_103358</name>
</gene>
<protein>
    <submittedName>
        <fullName evidence="1">Uncharacterized protein</fullName>
    </submittedName>
</protein>
<evidence type="ECO:0000313" key="1">
    <source>
        <dbReference type="EMBL" id="RZS41040.1"/>
    </source>
</evidence>